<dbReference type="InterPro" id="IPR001972">
    <property type="entry name" value="Stomatin_HflK_fam"/>
</dbReference>
<reference evidence="7" key="1">
    <citation type="journal article" date="2019" name="Int. J. Syst. Evol. Microbiol.">
        <title>The Global Catalogue of Microorganisms (GCM) 10K type strain sequencing project: providing services to taxonomists for standard genome sequencing and annotation.</title>
        <authorList>
            <consortium name="The Broad Institute Genomics Platform"/>
            <consortium name="The Broad Institute Genome Sequencing Center for Infectious Disease"/>
            <person name="Wu L."/>
            <person name="Ma J."/>
        </authorList>
    </citation>
    <scope>NUCLEOTIDE SEQUENCE [LARGE SCALE GENOMIC DNA]</scope>
    <source>
        <strain evidence="7">NBRC 112502</strain>
    </source>
</reference>
<comment type="caution">
    <text evidence="6">The sequence shown here is derived from an EMBL/GenBank/DDBJ whole genome shotgun (WGS) entry which is preliminary data.</text>
</comment>
<dbReference type="Pfam" id="PF01145">
    <property type="entry name" value="Band_7"/>
    <property type="match status" value="1"/>
</dbReference>
<gene>
    <name evidence="6" type="ORF">GCM10010909_30340</name>
</gene>
<organism evidence="6 7">
    <name type="scientific">Acidocella aquatica</name>
    <dbReference type="NCBI Taxonomy" id="1922313"/>
    <lineage>
        <taxon>Bacteria</taxon>
        <taxon>Pseudomonadati</taxon>
        <taxon>Pseudomonadota</taxon>
        <taxon>Alphaproteobacteria</taxon>
        <taxon>Acetobacterales</taxon>
        <taxon>Acidocellaceae</taxon>
        <taxon>Acidocella</taxon>
    </lineage>
</organism>
<dbReference type="Gene3D" id="6.10.250.2090">
    <property type="match status" value="1"/>
</dbReference>
<evidence type="ECO:0000313" key="7">
    <source>
        <dbReference type="Proteomes" id="UP001156641"/>
    </source>
</evidence>
<keyword evidence="4" id="KW-1133">Transmembrane helix</keyword>
<sequence>MNSAVTVIAFLVIIAGAAIGYLLQQPVIGGVIVLIGVILALTLRTAAEWERSVVLRLGRYAGVRGPGLYFLIPAFELVYTVVDTRRQSTRISAEDTLTADAVSVTMDSIMFWRVSDVKRAATELTDYRNMIAQIAQTSLREVISATTLGDILSNREAMDEKLRAYITKKSDGWGIGDISVEIRDVKIPPELNDAMSRNAQAEKEKQARVTLASAEVAIAEQIADASRIYENNPVALQIRQMGLIYDMNKDRGVTILVPTGMANALGASIALNVNNPDRPKPLSATAFSPPPGSGSVPKA</sequence>
<dbReference type="InterPro" id="IPR036013">
    <property type="entry name" value="Band_7/SPFH_dom_sf"/>
</dbReference>
<evidence type="ECO:0000313" key="6">
    <source>
        <dbReference type="EMBL" id="GLR68353.1"/>
    </source>
</evidence>
<dbReference type="Gene3D" id="3.30.479.30">
    <property type="entry name" value="Band 7 domain"/>
    <property type="match status" value="1"/>
</dbReference>
<comment type="similarity">
    <text evidence="2">Belongs to the band 7/mec-2 family.</text>
</comment>
<dbReference type="PANTHER" id="PTHR10264:SF19">
    <property type="entry name" value="AT06885P-RELATED"/>
    <property type="match status" value="1"/>
</dbReference>
<keyword evidence="4" id="KW-0472">Membrane</keyword>
<dbReference type="EMBL" id="BSOS01000088">
    <property type="protein sequence ID" value="GLR68353.1"/>
    <property type="molecule type" value="Genomic_DNA"/>
</dbReference>
<dbReference type="InterPro" id="IPR001107">
    <property type="entry name" value="Band_7"/>
</dbReference>
<evidence type="ECO:0000256" key="1">
    <source>
        <dbReference type="ARBA" id="ARBA00004167"/>
    </source>
</evidence>
<dbReference type="SMART" id="SM00244">
    <property type="entry name" value="PHB"/>
    <property type="match status" value="1"/>
</dbReference>
<feature type="region of interest" description="Disordered" evidence="3">
    <location>
        <begin position="278"/>
        <end position="299"/>
    </location>
</feature>
<evidence type="ECO:0000256" key="4">
    <source>
        <dbReference type="SAM" id="Phobius"/>
    </source>
</evidence>
<feature type="transmembrane region" description="Helical" evidence="4">
    <location>
        <begin position="27"/>
        <end position="47"/>
    </location>
</feature>
<dbReference type="InterPro" id="IPR043202">
    <property type="entry name" value="Band-7_stomatin-like"/>
</dbReference>
<dbReference type="Proteomes" id="UP001156641">
    <property type="component" value="Unassembled WGS sequence"/>
</dbReference>
<dbReference type="PRINTS" id="PR00721">
    <property type="entry name" value="STOMATIN"/>
</dbReference>
<dbReference type="PANTHER" id="PTHR10264">
    <property type="entry name" value="BAND 7 PROTEIN-RELATED"/>
    <property type="match status" value="1"/>
</dbReference>
<keyword evidence="4" id="KW-0812">Transmembrane</keyword>
<name>A0ABQ6AAL7_9PROT</name>
<proteinExistence type="inferred from homology"/>
<dbReference type="RefSeq" id="WP_284259200.1">
    <property type="nucleotide sequence ID" value="NZ_BSOS01000088.1"/>
</dbReference>
<evidence type="ECO:0000256" key="2">
    <source>
        <dbReference type="ARBA" id="ARBA00008164"/>
    </source>
</evidence>
<evidence type="ECO:0000256" key="3">
    <source>
        <dbReference type="SAM" id="MobiDB-lite"/>
    </source>
</evidence>
<protein>
    <submittedName>
        <fullName evidence="6">Membrane protein</fullName>
    </submittedName>
</protein>
<evidence type="ECO:0000259" key="5">
    <source>
        <dbReference type="SMART" id="SM00244"/>
    </source>
</evidence>
<comment type="subcellular location">
    <subcellularLocation>
        <location evidence="1">Membrane</location>
        <topology evidence="1">Single-pass membrane protein</topology>
    </subcellularLocation>
</comment>
<accession>A0ABQ6AAL7</accession>
<feature type="domain" description="Band 7" evidence="5">
    <location>
        <begin position="41"/>
        <end position="199"/>
    </location>
</feature>
<dbReference type="SUPFAM" id="SSF117892">
    <property type="entry name" value="Band 7/SPFH domain"/>
    <property type="match status" value="1"/>
</dbReference>
<keyword evidence="7" id="KW-1185">Reference proteome</keyword>
<dbReference type="CDD" id="cd13775">
    <property type="entry name" value="SPFH_eoslipins_u3"/>
    <property type="match status" value="1"/>
</dbReference>